<dbReference type="HOGENOM" id="CLU_2588710_0_0_3"/>
<accession>Q10VV3</accession>
<dbReference type="AlphaFoldDB" id="Q10VV3"/>
<dbReference type="eggNOG" id="COG1715">
    <property type="taxonomic scope" value="Bacteria"/>
</dbReference>
<sequence length="80" mass="8871">MKELTLLLFKTETITFVRDLSVTIIFDLYGITDGKAVGTNYLGKKYLYTPGSAASGIDFPELEVDLKVKYIGQPQSSCPF</sequence>
<organism evidence="1">
    <name type="scientific">Trichodesmium erythraeum (strain IMS101)</name>
    <dbReference type="NCBI Taxonomy" id="203124"/>
    <lineage>
        <taxon>Bacteria</taxon>
        <taxon>Bacillati</taxon>
        <taxon>Cyanobacteriota</taxon>
        <taxon>Cyanophyceae</taxon>
        <taxon>Oscillatoriophycideae</taxon>
        <taxon>Oscillatoriales</taxon>
        <taxon>Microcoleaceae</taxon>
        <taxon>Trichodesmium</taxon>
    </lineage>
</organism>
<dbReference type="STRING" id="203124.Tery_4651"/>
<dbReference type="REBASE" id="13436">
    <property type="entry name" value="TerORF4652P"/>
</dbReference>
<proteinExistence type="predicted"/>
<protein>
    <submittedName>
        <fullName evidence="1">Uncharacterized protein</fullName>
    </submittedName>
</protein>
<name>Q10VV3_TRIEI</name>
<evidence type="ECO:0000313" key="1">
    <source>
        <dbReference type="EMBL" id="ABG53621.1"/>
    </source>
</evidence>
<reference evidence="1" key="1">
    <citation type="submission" date="2006-06" db="EMBL/GenBank/DDBJ databases">
        <title>Complete sequence of Trichodesmium erythraeum IMS101.</title>
        <authorList>
            <consortium name="US DOE Joint Genome Institute"/>
            <person name="Copeland A."/>
            <person name="Lucas S."/>
            <person name="Lapidus A."/>
            <person name="Barry K."/>
            <person name="Detter J.C."/>
            <person name="Glavina del Rio T."/>
            <person name="Hammon N."/>
            <person name="Israni S."/>
            <person name="Dalin E."/>
            <person name="Tice H."/>
            <person name="Pitluck S."/>
            <person name="Kiss H."/>
            <person name="Munk A.C."/>
            <person name="Brettin T."/>
            <person name="Bruce D."/>
            <person name="Han C."/>
            <person name="Tapia R."/>
            <person name="Gilna P."/>
            <person name="Schmutz J."/>
            <person name="Larimer F."/>
            <person name="Land M."/>
            <person name="Hauser L."/>
            <person name="Kyrpides N."/>
            <person name="Kim E."/>
            <person name="Richardson P."/>
        </authorList>
    </citation>
    <scope>NUCLEOTIDE SEQUENCE [LARGE SCALE GENOMIC DNA]</scope>
    <source>
        <strain evidence="1">IMS101</strain>
    </source>
</reference>
<dbReference type="EMBL" id="CP000393">
    <property type="protein sequence ID" value="ABG53621.1"/>
    <property type="molecule type" value="Genomic_DNA"/>
</dbReference>
<gene>
    <name evidence="1" type="ordered locus">Tery_4651</name>
</gene>
<dbReference type="KEGG" id="ter:Tery_4651"/>